<protein>
    <submittedName>
        <fullName evidence="3">Universal stress protein</fullName>
    </submittedName>
</protein>
<sequence>MYRLCFHGDRGGRRSSLSAEVAAMAGTEAPVAVGVKDLATDVAAVRVAAAEAAATGRPLRIVHAFMWPLELPPGDDGAEREQAERIVADAAAQAREWHRGLEVTPEVVDGEMIEVLLRTAARASMLVIGSDDPEGPADPTASVSFQVAARAAGPVLCVRGSGTTGGPVVVGVDGSADAAVGLATAVEEAQRRQAPLVVLHAEGAACAETHATGGLKVEHRRVEGPAGQALNSASADAQLVVVGAQGDRPTPLGPVTQAVLRHADCPVLVARSRNVPVQARIRPARRPATRLGPALT</sequence>
<dbReference type="InterPro" id="IPR014729">
    <property type="entry name" value="Rossmann-like_a/b/a_fold"/>
</dbReference>
<dbReference type="PANTHER" id="PTHR46268:SF15">
    <property type="entry name" value="UNIVERSAL STRESS PROTEIN HP_0031"/>
    <property type="match status" value="1"/>
</dbReference>
<accession>A0A6V8K5F5</accession>
<dbReference type="Gene3D" id="3.40.50.620">
    <property type="entry name" value="HUPs"/>
    <property type="match status" value="3"/>
</dbReference>
<evidence type="ECO:0000313" key="4">
    <source>
        <dbReference type="Proteomes" id="UP000482800"/>
    </source>
</evidence>
<dbReference type="Pfam" id="PF00582">
    <property type="entry name" value="Usp"/>
    <property type="match status" value="2"/>
</dbReference>
<keyword evidence="4" id="KW-1185">Reference proteome</keyword>
<comment type="similarity">
    <text evidence="1">Belongs to the universal stress protein A family.</text>
</comment>
<name>A0A6V8K5F5_9ACTN</name>
<feature type="domain" description="UspA" evidence="2">
    <location>
        <begin position="31"/>
        <end position="159"/>
    </location>
</feature>
<dbReference type="PRINTS" id="PR01438">
    <property type="entry name" value="UNVRSLSTRESS"/>
</dbReference>
<evidence type="ECO:0000259" key="2">
    <source>
        <dbReference type="Pfam" id="PF00582"/>
    </source>
</evidence>
<gene>
    <name evidence="3" type="ORF">Phou_002150</name>
</gene>
<dbReference type="CDD" id="cd00293">
    <property type="entry name" value="USP-like"/>
    <property type="match status" value="1"/>
</dbReference>
<evidence type="ECO:0000313" key="3">
    <source>
        <dbReference type="EMBL" id="GFJ76035.1"/>
    </source>
</evidence>
<proteinExistence type="inferred from homology"/>
<dbReference type="AlphaFoldDB" id="A0A6V8K5F5"/>
<dbReference type="PANTHER" id="PTHR46268">
    <property type="entry name" value="STRESS RESPONSE PROTEIN NHAX"/>
    <property type="match status" value="1"/>
</dbReference>
<feature type="domain" description="UspA" evidence="2">
    <location>
        <begin position="210"/>
        <end position="271"/>
    </location>
</feature>
<organism evidence="3 4">
    <name type="scientific">Phytohabitans houttuyneae</name>
    <dbReference type="NCBI Taxonomy" id="1076126"/>
    <lineage>
        <taxon>Bacteria</taxon>
        <taxon>Bacillati</taxon>
        <taxon>Actinomycetota</taxon>
        <taxon>Actinomycetes</taxon>
        <taxon>Micromonosporales</taxon>
        <taxon>Micromonosporaceae</taxon>
    </lineage>
</organism>
<dbReference type="SUPFAM" id="SSF52402">
    <property type="entry name" value="Adenine nucleotide alpha hydrolases-like"/>
    <property type="match status" value="2"/>
</dbReference>
<dbReference type="InterPro" id="IPR006015">
    <property type="entry name" value="Universal_stress_UspA"/>
</dbReference>
<dbReference type="Proteomes" id="UP000482800">
    <property type="component" value="Unassembled WGS sequence"/>
</dbReference>
<evidence type="ECO:0000256" key="1">
    <source>
        <dbReference type="ARBA" id="ARBA00008791"/>
    </source>
</evidence>
<reference evidence="3 4" key="2">
    <citation type="submission" date="2020-03" db="EMBL/GenBank/DDBJ databases">
        <authorList>
            <person name="Ichikawa N."/>
            <person name="Kimura A."/>
            <person name="Kitahashi Y."/>
            <person name="Uohara A."/>
        </authorList>
    </citation>
    <scope>NUCLEOTIDE SEQUENCE [LARGE SCALE GENOMIC DNA]</scope>
    <source>
        <strain evidence="3 4">NBRC 108639</strain>
    </source>
</reference>
<dbReference type="EMBL" id="BLPF01000001">
    <property type="protein sequence ID" value="GFJ76035.1"/>
    <property type="molecule type" value="Genomic_DNA"/>
</dbReference>
<reference evidence="3 4" key="1">
    <citation type="submission" date="2020-03" db="EMBL/GenBank/DDBJ databases">
        <title>Whole genome shotgun sequence of Phytohabitans houttuyneae NBRC 108639.</title>
        <authorList>
            <person name="Komaki H."/>
            <person name="Tamura T."/>
        </authorList>
    </citation>
    <scope>NUCLEOTIDE SEQUENCE [LARGE SCALE GENOMIC DNA]</scope>
    <source>
        <strain evidence="3 4">NBRC 108639</strain>
    </source>
</reference>
<dbReference type="InterPro" id="IPR006016">
    <property type="entry name" value="UspA"/>
</dbReference>
<comment type="caution">
    <text evidence="3">The sequence shown here is derived from an EMBL/GenBank/DDBJ whole genome shotgun (WGS) entry which is preliminary data.</text>
</comment>